<comment type="similarity">
    <text evidence="3">Belongs to the glycosyl hydrolase 5 (cellulase A) family.</text>
</comment>
<evidence type="ECO:0000256" key="1">
    <source>
        <dbReference type="ARBA" id="ARBA00022801"/>
    </source>
</evidence>
<name>A0A2S8GNR0_9BACT</name>
<organism evidence="5 6">
    <name type="scientific">Blastopirellula marina</name>
    <dbReference type="NCBI Taxonomy" id="124"/>
    <lineage>
        <taxon>Bacteria</taxon>
        <taxon>Pseudomonadati</taxon>
        <taxon>Planctomycetota</taxon>
        <taxon>Planctomycetia</taxon>
        <taxon>Pirellulales</taxon>
        <taxon>Pirellulaceae</taxon>
        <taxon>Blastopirellula</taxon>
    </lineage>
</organism>
<dbReference type="SMR" id="A0A2S8GNR0"/>
<sequence length="366" mass="40715">MNLNRRTFTAGTATTLGLWNLGQPALASEESAGPALGVGVNLAGAEFGMHSPQFSQADPGRLGRDYTFNSRQTVQYFYDRGVKSFRIPISWERLQPQLQGELDVVYFGGLQKLLSWITDVGGNAVLDLHNYGRYRLSIDGRPVEAVLGASNGGQVLLSVEDLADVWRRIAWKLKGHYSIAAYGIMNEPHDLQGLNWAAASNQVVAAIREVDQERWISVSGNDWATSKRFAEVNGESAWINDPAQRTMYEAHAYFDSDASGKYVESFTEEAKRDPRIAARPAQTLDPFLNWCQRNEVYGYVGEIGVPNEPQWLELLAEACRLMHEVNTSVSYWAAGEWWGDYPLSVQPESFDAPLPAQMKTVVSNMG</sequence>
<dbReference type="Proteomes" id="UP000237819">
    <property type="component" value="Unassembled WGS sequence"/>
</dbReference>
<evidence type="ECO:0000259" key="4">
    <source>
        <dbReference type="Pfam" id="PF00150"/>
    </source>
</evidence>
<reference evidence="5 6" key="1">
    <citation type="submission" date="2018-02" db="EMBL/GenBank/DDBJ databases">
        <title>Comparative genomes isolates from brazilian mangrove.</title>
        <authorList>
            <person name="Araujo J.E."/>
            <person name="Taketani R.G."/>
            <person name="Silva M.C.P."/>
            <person name="Loureco M.V."/>
            <person name="Andreote F.D."/>
        </authorList>
    </citation>
    <scope>NUCLEOTIDE SEQUENCE [LARGE SCALE GENOMIC DNA]</scope>
    <source>
        <strain evidence="5 6">Nap-Phe MGV</strain>
    </source>
</reference>
<evidence type="ECO:0000313" key="6">
    <source>
        <dbReference type="Proteomes" id="UP000237819"/>
    </source>
</evidence>
<accession>A0A2S8GNR0</accession>
<dbReference type="InterPro" id="IPR001547">
    <property type="entry name" value="Glyco_hydro_5"/>
</dbReference>
<dbReference type="PANTHER" id="PTHR34142">
    <property type="entry name" value="ENDO-BETA-1,4-GLUCANASE A"/>
    <property type="match status" value="1"/>
</dbReference>
<dbReference type="Gene3D" id="3.20.20.80">
    <property type="entry name" value="Glycosidases"/>
    <property type="match status" value="1"/>
</dbReference>
<dbReference type="PANTHER" id="PTHR34142:SF1">
    <property type="entry name" value="GLYCOSIDE HYDROLASE FAMILY 5 DOMAIN-CONTAINING PROTEIN"/>
    <property type="match status" value="1"/>
</dbReference>
<dbReference type="InterPro" id="IPR017853">
    <property type="entry name" value="GH"/>
</dbReference>
<protein>
    <submittedName>
        <fullName evidence="5">Glycosyl hydrolase family 5</fullName>
    </submittedName>
</protein>
<dbReference type="OrthoDB" id="9800955at2"/>
<dbReference type="GO" id="GO:0004553">
    <property type="term" value="F:hydrolase activity, hydrolyzing O-glycosyl compounds"/>
    <property type="evidence" value="ECO:0007669"/>
    <property type="project" value="InterPro"/>
</dbReference>
<dbReference type="SUPFAM" id="SSF51445">
    <property type="entry name" value="(Trans)glycosidases"/>
    <property type="match status" value="1"/>
</dbReference>
<dbReference type="RefSeq" id="WP_105335464.1">
    <property type="nucleotide sequence ID" value="NZ_PUHZ01000011.1"/>
</dbReference>
<dbReference type="Pfam" id="PF00150">
    <property type="entry name" value="Cellulase"/>
    <property type="match status" value="1"/>
</dbReference>
<proteinExistence type="inferred from homology"/>
<evidence type="ECO:0000256" key="3">
    <source>
        <dbReference type="RuleBase" id="RU361153"/>
    </source>
</evidence>
<gene>
    <name evidence="5" type="ORF">C5Y93_10950</name>
</gene>
<keyword evidence="1 3" id="KW-0378">Hydrolase</keyword>
<dbReference type="EMBL" id="PUHZ01000011">
    <property type="protein sequence ID" value="PQO46086.1"/>
    <property type="molecule type" value="Genomic_DNA"/>
</dbReference>
<evidence type="ECO:0000256" key="2">
    <source>
        <dbReference type="ARBA" id="ARBA00023295"/>
    </source>
</evidence>
<dbReference type="AlphaFoldDB" id="A0A2S8GNR0"/>
<keyword evidence="2 3" id="KW-0326">Glycosidase</keyword>
<comment type="caution">
    <text evidence="5">The sequence shown here is derived from an EMBL/GenBank/DDBJ whole genome shotgun (WGS) entry which is preliminary data.</text>
</comment>
<feature type="domain" description="Glycoside hydrolase family 5" evidence="4">
    <location>
        <begin position="57"/>
        <end position="335"/>
    </location>
</feature>
<dbReference type="GO" id="GO:0009251">
    <property type="term" value="P:glucan catabolic process"/>
    <property type="evidence" value="ECO:0007669"/>
    <property type="project" value="TreeGrafter"/>
</dbReference>
<evidence type="ECO:0000313" key="5">
    <source>
        <dbReference type="EMBL" id="PQO46086.1"/>
    </source>
</evidence>